<comment type="function">
    <text evidence="9">Essential subunit of the Sec protein translocation channel SecYEG. Clamps together the 2 halves of SecY. May contact the channel plug during translocation.</text>
</comment>
<keyword evidence="8 9" id="KW-0472">Membrane</keyword>
<feature type="transmembrane region" description="Helical" evidence="9">
    <location>
        <begin position="39"/>
        <end position="58"/>
    </location>
</feature>
<dbReference type="GO" id="GO:0008320">
    <property type="term" value="F:protein transmembrane transporter activity"/>
    <property type="evidence" value="ECO:0007669"/>
    <property type="project" value="UniProtKB-UniRule"/>
</dbReference>
<gene>
    <name evidence="9 10" type="primary">secE</name>
    <name evidence="10" type="ordered locus">GNIT_3051</name>
</gene>
<dbReference type="InterPro" id="IPR005807">
    <property type="entry name" value="SecE_bac"/>
</dbReference>
<evidence type="ECO:0000256" key="9">
    <source>
        <dbReference type="HAMAP-Rule" id="MF_00422"/>
    </source>
</evidence>
<evidence type="ECO:0000256" key="1">
    <source>
        <dbReference type="ARBA" id="ARBA00004370"/>
    </source>
</evidence>
<dbReference type="GO" id="GO:0043952">
    <property type="term" value="P:protein transport by the Sec complex"/>
    <property type="evidence" value="ECO:0007669"/>
    <property type="project" value="UniProtKB-UniRule"/>
</dbReference>
<dbReference type="RefSeq" id="WP_014110018.1">
    <property type="nucleotide sequence ID" value="NC_016041.1"/>
</dbReference>
<evidence type="ECO:0000256" key="7">
    <source>
        <dbReference type="ARBA" id="ARBA00023010"/>
    </source>
</evidence>
<keyword evidence="5 9" id="KW-0653">Protein transport</keyword>
<evidence type="ECO:0000256" key="4">
    <source>
        <dbReference type="ARBA" id="ARBA00022692"/>
    </source>
</evidence>
<reference evidence="10 11" key="1">
    <citation type="journal article" date="2011" name="J. Bacteriol.">
        <title>Complete genome sequence of seawater bacterium Glaciecola nitratireducens FR1064T.</title>
        <authorList>
            <person name="Bian F."/>
            <person name="Qin Q.L."/>
            <person name="Xie B.B."/>
            <person name="Shu Y.L."/>
            <person name="Zhang X.Y."/>
            <person name="Yu Y."/>
            <person name="Chen B."/>
            <person name="Chen X.L."/>
            <person name="Zhou B.C."/>
            <person name="Zhang Y.Z."/>
        </authorList>
    </citation>
    <scope>NUCLEOTIDE SEQUENCE [LARGE SCALE GENOMIC DNA]</scope>
    <source>
        <strain evidence="11">JCM 12485 / KCTC 12276 / FR1064</strain>
    </source>
</reference>
<dbReference type="InterPro" id="IPR038379">
    <property type="entry name" value="SecE_sf"/>
</dbReference>
<dbReference type="Gene3D" id="1.20.5.1030">
    <property type="entry name" value="Preprotein translocase secy subunit"/>
    <property type="match status" value="1"/>
</dbReference>
<dbReference type="GO" id="GO:0065002">
    <property type="term" value="P:intracellular protein transmembrane transport"/>
    <property type="evidence" value="ECO:0007669"/>
    <property type="project" value="UniProtKB-UniRule"/>
</dbReference>
<evidence type="ECO:0000256" key="6">
    <source>
        <dbReference type="ARBA" id="ARBA00022989"/>
    </source>
</evidence>
<dbReference type="HAMAP" id="MF_00422">
    <property type="entry name" value="SecE"/>
    <property type="match status" value="1"/>
</dbReference>
<dbReference type="PRINTS" id="PR01650">
    <property type="entry name" value="SECETRNLCASE"/>
</dbReference>
<evidence type="ECO:0000256" key="2">
    <source>
        <dbReference type="ARBA" id="ARBA00022448"/>
    </source>
</evidence>
<keyword evidence="9" id="KW-0997">Cell inner membrane</keyword>
<dbReference type="GO" id="GO:0006605">
    <property type="term" value="P:protein targeting"/>
    <property type="evidence" value="ECO:0007669"/>
    <property type="project" value="UniProtKB-UniRule"/>
</dbReference>
<accession>G4QDW8</accession>
<evidence type="ECO:0000256" key="8">
    <source>
        <dbReference type="ARBA" id="ARBA00023136"/>
    </source>
</evidence>
<dbReference type="PROSITE" id="PS01067">
    <property type="entry name" value="SECE_SEC61G"/>
    <property type="match status" value="1"/>
</dbReference>
<comment type="subcellular location">
    <subcellularLocation>
        <location evidence="1">Membrane</location>
    </subcellularLocation>
</comment>
<dbReference type="STRING" id="1085623.GNIT_3051"/>
<feature type="transmembrane region" description="Helical" evidence="9">
    <location>
        <begin position="93"/>
        <end position="120"/>
    </location>
</feature>
<dbReference type="PANTHER" id="PTHR33910:SF1">
    <property type="entry name" value="PROTEIN TRANSLOCASE SUBUNIT SECE"/>
    <property type="match status" value="1"/>
</dbReference>
<dbReference type="EMBL" id="CP003060">
    <property type="protein sequence ID" value="AEP31147.1"/>
    <property type="molecule type" value="Genomic_DNA"/>
</dbReference>
<dbReference type="AlphaFoldDB" id="G4QDW8"/>
<evidence type="ECO:0000313" key="10">
    <source>
        <dbReference type="EMBL" id="AEP31147.1"/>
    </source>
</evidence>
<dbReference type="PANTHER" id="PTHR33910">
    <property type="entry name" value="PROTEIN TRANSLOCASE SUBUNIT SECE"/>
    <property type="match status" value="1"/>
</dbReference>
<keyword evidence="2 9" id="KW-0813">Transport</keyword>
<feature type="transmembrane region" description="Helical" evidence="9">
    <location>
        <begin position="14"/>
        <end position="32"/>
    </location>
</feature>
<dbReference type="Pfam" id="PF00584">
    <property type="entry name" value="SecE"/>
    <property type="match status" value="1"/>
</dbReference>
<keyword evidence="6 9" id="KW-1133">Transmembrane helix</keyword>
<dbReference type="GO" id="GO:0009306">
    <property type="term" value="P:protein secretion"/>
    <property type="evidence" value="ECO:0007669"/>
    <property type="project" value="UniProtKB-UniRule"/>
</dbReference>
<dbReference type="Proteomes" id="UP000009282">
    <property type="component" value="Chromosome"/>
</dbReference>
<comment type="subunit">
    <text evidence="9">Component of the Sec protein translocase complex. Heterotrimer consisting of SecY, SecE and SecG subunits. The heterotrimers can form oligomers, although 1 heterotrimer is thought to be able to translocate proteins. Interacts with the ribosome. Interacts with SecDF, and other proteins may be involved. Interacts with SecA.</text>
</comment>
<comment type="caution">
    <text evidence="9">Lacks conserved residue(s) required for the propagation of feature annotation.</text>
</comment>
<organism evidence="10 11">
    <name type="scientific">Glaciecola nitratireducens (strain JCM 12485 / KCTC 12276 / FR1064)</name>
    <dbReference type="NCBI Taxonomy" id="1085623"/>
    <lineage>
        <taxon>Bacteria</taxon>
        <taxon>Pseudomonadati</taxon>
        <taxon>Pseudomonadota</taxon>
        <taxon>Gammaproteobacteria</taxon>
        <taxon>Alteromonadales</taxon>
        <taxon>Alteromonadaceae</taxon>
        <taxon>Brumicola</taxon>
    </lineage>
</organism>
<proteinExistence type="inferred from homology"/>
<dbReference type="eggNOG" id="COG0690">
    <property type="taxonomic scope" value="Bacteria"/>
</dbReference>
<dbReference type="KEGG" id="gni:GNIT_3051"/>
<evidence type="ECO:0000256" key="3">
    <source>
        <dbReference type="ARBA" id="ARBA00022475"/>
    </source>
</evidence>
<dbReference type="NCBIfam" id="TIGR00964">
    <property type="entry name" value="secE_bact"/>
    <property type="match status" value="1"/>
</dbReference>
<evidence type="ECO:0000313" key="11">
    <source>
        <dbReference type="Proteomes" id="UP000009282"/>
    </source>
</evidence>
<dbReference type="OrthoDB" id="9806365at2"/>
<keyword evidence="3 9" id="KW-1003">Cell membrane</keyword>
<sequence length="125" mass="13625">MSDKAENASNPLDMVKWIIVIALLGGLVYAYSAYEEISVLYRALAAVGIVVVSLGIAATTQKGSDFFVFAKDARTEVRKVIWPSRSEANRMTLIILLATAVVGVMLYFIDMILVWVIGLITNIGV</sequence>
<protein>
    <recommendedName>
        <fullName evidence="9">Protein translocase subunit SecE</fullName>
    </recommendedName>
</protein>
<evidence type="ECO:0000256" key="5">
    <source>
        <dbReference type="ARBA" id="ARBA00022927"/>
    </source>
</evidence>
<dbReference type="InterPro" id="IPR001901">
    <property type="entry name" value="Translocase_SecE/Sec61-g"/>
</dbReference>
<keyword evidence="11" id="KW-1185">Reference proteome</keyword>
<keyword evidence="7 9" id="KW-0811">Translocation</keyword>
<name>G4QDW8_GLANF</name>
<dbReference type="GO" id="GO:0005886">
    <property type="term" value="C:plasma membrane"/>
    <property type="evidence" value="ECO:0007669"/>
    <property type="project" value="UniProtKB-UniRule"/>
</dbReference>
<comment type="similarity">
    <text evidence="9">Belongs to the SecE/SEC61-gamma family.</text>
</comment>
<keyword evidence="4 9" id="KW-0812">Transmembrane</keyword>
<dbReference type="HOGENOM" id="CLU_113663_0_1_6"/>